<gene>
    <name evidence="1" type="ORF">Tci_924682</name>
</gene>
<dbReference type="EMBL" id="BKCJ011785459">
    <property type="protein sequence ID" value="GFD52713.1"/>
    <property type="molecule type" value="Genomic_DNA"/>
</dbReference>
<evidence type="ECO:0000313" key="1">
    <source>
        <dbReference type="EMBL" id="GFD52713.1"/>
    </source>
</evidence>
<reference evidence="1" key="1">
    <citation type="journal article" date="2019" name="Sci. Rep.">
        <title>Draft genome of Tanacetum cinerariifolium, the natural source of mosquito coil.</title>
        <authorList>
            <person name="Yamashiro T."/>
            <person name="Shiraishi A."/>
            <person name="Satake H."/>
            <person name="Nakayama K."/>
        </authorList>
    </citation>
    <scope>NUCLEOTIDE SEQUENCE</scope>
</reference>
<protein>
    <submittedName>
        <fullName evidence="1">Uncharacterized protein</fullName>
    </submittedName>
</protein>
<proteinExistence type="predicted"/>
<feature type="non-terminal residue" evidence="1">
    <location>
        <position position="1"/>
    </location>
</feature>
<sequence>VVAASASLHINLGSQRSFLDDLGVIDITLIDVEEGDASDSGLHSMLDDDLESLTGFDSLDFAEHDFKEGTDALHASADLQAQSDPLGHLHEELCKHNTKFD</sequence>
<organism evidence="1">
    <name type="scientific">Tanacetum cinerariifolium</name>
    <name type="common">Dalmatian daisy</name>
    <name type="synonym">Chrysanthemum cinerariifolium</name>
    <dbReference type="NCBI Taxonomy" id="118510"/>
    <lineage>
        <taxon>Eukaryota</taxon>
        <taxon>Viridiplantae</taxon>
        <taxon>Streptophyta</taxon>
        <taxon>Embryophyta</taxon>
        <taxon>Tracheophyta</taxon>
        <taxon>Spermatophyta</taxon>
        <taxon>Magnoliopsida</taxon>
        <taxon>eudicotyledons</taxon>
        <taxon>Gunneridae</taxon>
        <taxon>Pentapetalae</taxon>
        <taxon>asterids</taxon>
        <taxon>campanulids</taxon>
        <taxon>Asterales</taxon>
        <taxon>Asteraceae</taxon>
        <taxon>Asteroideae</taxon>
        <taxon>Anthemideae</taxon>
        <taxon>Anthemidinae</taxon>
        <taxon>Tanacetum</taxon>
    </lineage>
</organism>
<accession>A0A699X0X6</accession>
<comment type="caution">
    <text evidence="1">The sequence shown here is derived from an EMBL/GenBank/DDBJ whole genome shotgun (WGS) entry which is preliminary data.</text>
</comment>
<name>A0A699X0X6_TANCI</name>
<dbReference type="AlphaFoldDB" id="A0A699X0X6"/>